<dbReference type="EMBL" id="CAMXCT030000569">
    <property type="protein sequence ID" value="CAL4767920.1"/>
    <property type="molecule type" value="Genomic_DNA"/>
</dbReference>
<gene>
    <name evidence="3" type="ORF">C1SCF055_LOCUS8471</name>
</gene>
<organism evidence="3">
    <name type="scientific">Cladocopium goreaui</name>
    <dbReference type="NCBI Taxonomy" id="2562237"/>
    <lineage>
        <taxon>Eukaryota</taxon>
        <taxon>Sar</taxon>
        <taxon>Alveolata</taxon>
        <taxon>Dinophyceae</taxon>
        <taxon>Suessiales</taxon>
        <taxon>Symbiodiniaceae</taxon>
        <taxon>Cladocopium</taxon>
    </lineage>
</organism>
<dbReference type="AlphaFoldDB" id="A0A9P1BWG1"/>
<accession>A0A9P1BWG1</accession>
<proteinExistence type="predicted"/>
<dbReference type="Pfam" id="PF13240">
    <property type="entry name" value="Zn_Ribbon_1"/>
    <property type="match status" value="1"/>
</dbReference>
<evidence type="ECO:0000313" key="5">
    <source>
        <dbReference type="Proteomes" id="UP001152797"/>
    </source>
</evidence>
<feature type="region of interest" description="Disordered" evidence="1">
    <location>
        <begin position="61"/>
        <end position="82"/>
    </location>
</feature>
<dbReference type="EMBL" id="CAMXCT020000569">
    <property type="protein sequence ID" value="CAL1133983.1"/>
    <property type="molecule type" value="Genomic_DNA"/>
</dbReference>
<evidence type="ECO:0000313" key="3">
    <source>
        <dbReference type="EMBL" id="CAI3980608.1"/>
    </source>
</evidence>
<reference evidence="3" key="1">
    <citation type="submission" date="2022-10" db="EMBL/GenBank/DDBJ databases">
        <authorList>
            <person name="Chen Y."/>
            <person name="Dougan E. K."/>
            <person name="Chan C."/>
            <person name="Rhodes N."/>
            <person name="Thang M."/>
        </authorList>
    </citation>
    <scope>NUCLEOTIDE SEQUENCE</scope>
</reference>
<feature type="domain" description="Zinc-ribbon" evidence="2">
    <location>
        <begin position="880"/>
        <end position="900"/>
    </location>
</feature>
<feature type="region of interest" description="Disordered" evidence="1">
    <location>
        <begin position="726"/>
        <end position="826"/>
    </location>
</feature>
<evidence type="ECO:0000313" key="4">
    <source>
        <dbReference type="EMBL" id="CAL4767920.1"/>
    </source>
</evidence>
<feature type="region of interest" description="Disordered" evidence="1">
    <location>
        <begin position="301"/>
        <end position="343"/>
    </location>
</feature>
<feature type="compositionally biased region" description="Polar residues" evidence="1">
    <location>
        <begin position="326"/>
        <end position="341"/>
    </location>
</feature>
<dbReference type="OrthoDB" id="442735at2759"/>
<feature type="compositionally biased region" description="Basic and acidic residues" evidence="1">
    <location>
        <begin position="805"/>
        <end position="815"/>
    </location>
</feature>
<dbReference type="InterPro" id="IPR026870">
    <property type="entry name" value="Zinc_ribbon_dom"/>
</dbReference>
<name>A0A9P1BWG1_9DINO</name>
<dbReference type="Proteomes" id="UP001152797">
    <property type="component" value="Unassembled WGS sequence"/>
</dbReference>
<evidence type="ECO:0000259" key="2">
    <source>
        <dbReference type="Pfam" id="PF13240"/>
    </source>
</evidence>
<comment type="caution">
    <text evidence="3">The sequence shown here is derived from an EMBL/GenBank/DDBJ whole genome shotgun (WGS) entry which is preliminary data.</text>
</comment>
<dbReference type="EMBL" id="CAMXCT010000569">
    <property type="protein sequence ID" value="CAI3980608.1"/>
    <property type="molecule type" value="Genomic_DNA"/>
</dbReference>
<sequence length="980" mass="106924">MSVSSGDEWELISNALIKDQDEAADFLARPLAPGEEISMDLQAKMTDLQDTISRLVKLDIKGKEEDQSHPADREIQSEVTSTPMDVDVMHRADLGVSPAESGGYPEAEQVPLALRAEGSGTAPAGFVRPMTHAPTHQPVRWCLDPENHAFSKLVAFPDSFPCVPNYLVNMLQSCTEPELADLFSKFMHLPLSEAVVRRILEAYIPMKSQCQQEMIWTMGAQRSKSTSGLGMADLQARPLGHQTYTHMCSSCTSGWPERATSCFMCQKGTRVPFVPPTASFTLDEVVWTLVPVDGKPTWVQAASQAKGAAGPDSSTSPAQKLERSVDATQLAQPPGATSSLDEVTMADAVPMALRMSMREEVLEQTIDEDAKEAASLLQEQKQNLAAKRAQSFQVFHPEAARALDIQSKAMSHVNLVHQEEALDEEAKRQKTELVKDAVNLNLQVLSSIQEGLQAVPDSSVLSRGVDLLRRTNLEKLKEKMKDSLLEGKRHTVADITQAQTSVEEARLANKRLQDQGTEWMKKYSLQPEDPSVWPEEFKAKLERGLLCPIDIDDDADRLAPPEINAEYLDFLGELNRGKKAYPPQLLNDMPALAQTFMTPATSTGHNDQSTGMNELTEDAKKVAMLTWAMKYHKGEQRMHAGCWHKVDEVDDQIAQGIRPPIKDVVGLFWADGPEGKWKQETRKEAKAFVQLHGLEKLQSKEVTPEQAWPIYLKLGYKEQELLNMGLKPPPTGAAGPEGGGDTTGTTELMEDRRPEQVPLALSKPPQYKGLPSPGKDLNGPYDNQRHGTTAAPRKSAKPLSPVDTTPRHGTTDPGEHPQAAPRRIERPLTQAVPQCCGSLRQGEPEQVTVSSMQDPSVVQNYGSLLEQLVQTIPDGLEEDCQMCGTKYLPGARFCRKCGHKRGAVGAAVPAGSGAVPAYAAGPPVTMMAPATSVPVTAPAPVTTYTRAPVTAPAVAQVAVRPQVQLVEKIVEVPQAGGDSK</sequence>
<evidence type="ECO:0000256" key="1">
    <source>
        <dbReference type="SAM" id="MobiDB-lite"/>
    </source>
</evidence>
<protein>
    <submittedName>
        <fullName evidence="4">Phthiocerol synthesis polyketide synthase type I PpsC</fullName>
    </submittedName>
</protein>
<reference evidence="4 5" key="2">
    <citation type="submission" date="2024-05" db="EMBL/GenBank/DDBJ databases">
        <authorList>
            <person name="Chen Y."/>
            <person name="Shah S."/>
            <person name="Dougan E. K."/>
            <person name="Thang M."/>
            <person name="Chan C."/>
        </authorList>
    </citation>
    <scope>NUCLEOTIDE SEQUENCE [LARGE SCALE GENOMIC DNA]</scope>
</reference>
<feature type="compositionally biased region" description="Basic and acidic residues" evidence="1">
    <location>
        <begin position="61"/>
        <end position="76"/>
    </location>
</feature>
<keyword evidence="5" id="KW-1185">Reference proteome</keyword>